<dbReference type="Proteomes" id="UP001596472">
    <property type="component" value="Unassembled WGS sequence"/>
</dbReference>
<dbReference type="InterPro" id="IPR001599">
    <property type="entry name" value="Macroglobln_a2"/>
</dbReference>
<dbReference type="PANTHER" id="PTHR40094">
    <property type="entry name" value="ALPHA-2-MACROGLOBULIN HOMOLOG"/>
    <property type="match status" value="1"/>
</dbReference>
<evidence type="ECO:0000313" key="5">
    <source>
        <dbReference type="EMBL" id="MFC7335718.1"/>
    </source>
</evidence>
<dbReference type="Gene3D" id="1.50.10.20">
    <property type="match status" value="1"/>
</dbReference>
<sequence>MKAFLVIFSLWTCLLTAMADDSPSEAAWRKVWDAREKDQPKTEIELLKEIEKLALTAEDWDEAARAMAQRIATEGQIEGEATVIKKLDAELETAPESMKPILRALAAGWMHGYYLRNQWKFMQRSSTGEPAGDDLETWDLARILLDIDQRMQLALDDEEALKRVPVTDFSMLTKKGELGDEWRPTMFDFVAQRALEFYQSEEVAVSRPVDAFEIAVDSPVFGPVDEFLAWKPETEDATSPKLRALVIHQKLLKFHQKDEQQDAYLLADLERLRWAELVSVGDAKEKRSEKALEEFIERNAGNPISAWAREDLGKMLEAQERTKEAHAVFQAGADAYPDHDFGKLCQNGVNRLERRDLNLSTESQWTPAGEEIRVTYRNLNRVWFRVYSMSFKPGKATLTSDPLPDQEQWLPAMMKGDPLKAWDRELVDESDFSQRSAWLETPKDLPNGYHVLVASADEDFSLSNNSLDVVGIHVTPLAMIVSARNDGVLDGHVVDAVSGAPLAGVEVGAWVQWTTLIRSQQTTTDESGYFRFKKQHDGHHLVVASRERERAVARIYVGSRRLQKERDSEMVVFFTDRAIYRPGQTVHFKGIFTVKNQEGSKYEVIAGKRGAVVFLDPNRKELSRVDVMSNERGSFSGTFTAPEGSVLGQCMINVPGVSGGAVIRVEEYKRPKFFTEIDAPKEAAALGEQVKVKVRAEAYTGAAVDGAKVSWRVTRTSRLPVWARWCWWVPPMSSNAEEIAHGVSETGADGSVEIVFKAKPDKSVKEDVEPVFDFEIVADVTDGAGETRSSTRRVSVAYTSLKASMSAEEWLESGKKLEVKLRTESHDGEGRSAKGVVKIHRLKEPEICPRPESGGGGYPQLEEGDERPSVDPDRWEPGEVVEELAVETDDKGEALIEPVLDAGAYRLVFESKDSNGRKVQALLGIEVVSPDADDFPTMMPFFTGSPNWKVEPGSSVSLLWGSGHDEARACVEWYQDQKLLKREWSAEGRTQQVFSYPIEEKQRGGITVVVRQVAMNRLHQFQRQVEVPWTNKELKLRWEHLVSKLEPGARETWTAVIEGADGEAAVAEMVATMYDASLDAYAPHGFQTLAGILRREGGYYGGWRFSSGMSHFQQRARFDSISMHGVGPLFRMYPGELEVYSGGVMSVYGGGWGDGGGGFGRRFSRVKGAVDSFEGMALDEVPRATMAMEAAGGLRSGDGAITRNSIDAILNNPGRVDAEAKEDVDQVVARKNLQETAFFYPDLTSDEDGMIRMTFTMPEALTKWRFMGMAHDADFRSGLLEGETVTSKDLMVQPNPPRFLREGDVLEFTVKVTNQSEKEQTGTARLTLADAATDEDRTAALGVAVPDQAFAVPAKESRTLKWKLSVPDGAAFLKYKAVASSGNLSDGEEGWLPVISKRILVTESMSLPIRNAGTKEFEFTKLLESGNSETLENRFLHVQVVSQPAWYAVMALPYLMEFPHECSEQTFNRYYANALARHIAKSDPKMRRIFDQWKADGKALDSPLMKNADLKGILLEETPWLREATNESEARRRVGMLFDENHMNRELEKALRKLNEMQLGDGLWPWFPGGRGSEYISLYVTTGFARLRALGVETDITPALRALGPLDARLTEYYEDIAEKDRGQNHLSPWVAHHLYTRTFFLKDKALNQRDKVAFDYFADQAREYWVSLASRMSRAHAALALHRLGDKEVPQLVTRSLKEHAKITEEQGMFWKDGEGEGWWWWQAPIETQAMMIEAFREIDADDKAVDDCQVWLIKQKQVADWKTTKATADAVYSLLMGGRNLLGSDALLKISLGGEEVKPEMIEAGTGFYESRLVEEAVKPELGKIELEKSDDGVSWASVHWQHLEDMSKVTSDEGNQLKLEKSLFIRKNSDKGPVLMPLDGPVQVGDELVTRVILKNDRAMEFIHLKDLRGSGTEPLNVLSGYRWQDGFGYYEVTRDTASHFFIDRLPPGTHVFETSVRVQHAGDYQTGIAEVRCMYAPEFAAHSGSLEIKAE</sequence>
<dbReference type="EMBL" id="JBHTBS010000001">
    <property type="protein sequence ID" value="MFC7335718.1"/>
    <property type="molecule type" value="Genomic_DNA"/>
</dbReference>
<organism evidence="5 6">
    <name type="scientific">Haloferula chungangensis</name>
    <dbReference type="NCBI Taxonomy" id="1048331"/>
    <lineage>
        <taxon>Bacteria</taxon>
        <taxon>Pseudomonadati</taxon>
        <taxon>Verrucomicrobiota</taxon>
        <taxon>Verrucomicrobiia</taxon>
        <taxon>Verrucomicrobiales</taxon>
        <taxon>Verrucomicrobiaceae</taxon>
        <taxon>Haloferula</taxon>
    </lineage>
</organism>
<evidence type="ECO:0000256" key="1">
    <source>
        <dbReference type="ARBA" id="ARBA00010556"/>
    </source>
</evidence>
<evidence type="ECO:0000259" key="4">
    <source>
        <dbReference type="SMART" id="SM01360"/>
    </source>
</evidence>
<evidence type="ECO:0000313" key="6">
    <source>
        <dbReference type="Proteomes" id="UP001596472"/>
    </source>
</evidence>
<evidence type="ECO:0000256" key="3">
    <source>
        <dbReference type="SAM" id="SignalP"/>
    </source>
</evidence>
<dbReference type="SUPFAM" id="SSF48239">
    <property type="entry name" value="Terpenoid cyclases/Protein prenyltransferases"/>
    <property type="match status" value="1"/>
</dbReference>
<feature type="signal peptide" evidence="3">
    <location>
        <begin position="1"/>
        <end position="19"/>
    </location>
</feature>
<accession>A0ABW2L099</accession>
<dbReference type="SMART" id="SM01360">
    <property type="entry name" value="A2M"/>
    <property type="match status" value="1"/>
</dbReference>
<dbReference type="InterPro" id="IPR002890">
    <property type="entry name" value="MG2"/>
</dbReference>
<dbReference type="InterPro" id="IPR051802">
    <property type="entry name" value="YfhM-like"/>
</dbReference>
<feature type="region of interest" description="Disordered" evidence="2">
    <location>
        <begin position="845"/>
        <end position="875"/>
    </location>
</feature>
<dbReference type="PANTHER" id="PTHR40094:SF1">
    <property type="entry name" value="UBIQUITIN DOMAIN-CONTAINING PROTEIN"/>
    <property type="match status" value="1"/>
</dbReference>
<dbReference type="InterPro" id="IPR008969">
    <property type="entry name" value="CarboxyPept-like_regulatory"/>
</dbReference>
<dbReference type="RefSeq" id="WP_379708114.1">
    <property type="nucleotide sequence ID" value="NZ_JBHTBS010000001.1"/>
</dbReference>
<dbReference type="InterPro" id="IPR008930">
    <property type="entry name" value="Terpenoid_cyclase/PrenylTrfase"/>
</dbReference>
<feature type="domain" description="Alpha-2-macroglobulin" evidence="4">
    <location>
        <begin position="1236"/>
        <end position="1326"/>
    </location>
</feature>
<reference evidence="6" key="1">
    <citation type="journal article" date="2019" name="Int. J. Syst. Evol. Microbiol.">
        <title>The Global Catalogue of Microorganisms (GCM) 10K type strain sequencing project: providing services to taxonomists for standard genome sequencing and annotation.</title>
        <authorList>
            <consortium name="The Broad Institute Genomics Platform"/>
            <consortium name="The Broad Institute Genome Sequencing Center for Infectious Disease"/>
            <person name="Wu L."/>
            <person name="Ma J."/>
        </authorList>
    </citation>
    <scope>NUCLEOTIDE SEQUENCE [LARGE SCALE GENOMIC DNA]</scope>
    <source>
        <strain evidence="6">CGMCC 4.1467</strain>
    </source>
</reference>
<evidence type="ECO:0000256" key="2">
    <source>
        <dbReference type="SAM" id="MobiDB-lite"/>
    </source>
</evidence>
<feature type="compositionally biased region" description="Basic and acidic residues" evidence="2">
    <location>
        <begin position="866"/>
        <end position="875"/>
    </location>
</feature>
<dbReference type="Gene3D" id="2.60.40.1930">
    <property type="match status" value="1"/>
</dbReference>
<name>A0ABW2L099_9BACT</name>
<comment type="caution">
    <text evidence="5">The sequence shown here is derived from an EMBL/GenBank/DDBJ whole genome shotgun (WGS) entry which is preliminary data.</text>
</comment>
<dbReference type="Pfam" id="PF01835">
    <property type="entry name" value="MG2"/>
    <property type="match status" value="1"/>
</dbReference>
<protein>
    <submittedName>
        <fullName evidence="5">Alpha-2-macroglobulin family protein</fullName>
    </submittedName>
</protein>
<proteinExistence type="inferred from homology"/>
<dbReference type="SUPFAM" id="SSF49464">
    <property type="entry name" value="Carboxypeptidase regulatory domain-like"/>
    <property type="match status" value="1"/>
</dbReference>
<gene>
    <name evidence="5" type="ORF">ACFQY0_00900</name>
</gene>
<dbReference type="Pfam" id="PF17973">
    <property type="entry name" value="bMG10"/>
    <property type="match status" value="1"/>
</dbReference>
<keyword evidence="3" id="KW-0732">Signal</keyword>
<comment type="similarity">
    <text evidence="1">Belongs to the protease inhibitor I39 (alpha-2-macroglobulin) family. Bacterial alpha-2-macroglobulin subfamily.</text>
</comment>
<keyword evidence="6" id="KW-1185">Reference proteome</keyword>
<dbReference type="InterPro" id="IPR041246">
    <property type="entry name" value="Bact_MG10"/>
</dbReference>
<feature type="chain" id="PRO_5046557775" evidence="3">
    <location>
        <begin position="20"/>
        <end position="1995"/>
    </location>
</feature>
<dbReference type="Pfam" id="PF00207">
    <property type="entry name" value="A2M"/>
    <property type="match status" value="1"/>
</dbReference>